<keyword evidence="3" id="KW-1185">Reference proteome</keyword>
<evidence type="ECO:0000313" key="2">
    <source>
        <dbReference type="EMBL" id="KAG5411058.1"/>
    </source>
</evidence>
<comment type="caution">
    <text evidence="1">The sequence shown here is derived from an EMBL/GenBank/DDBJ whole genome shotgun (WGS) entry which is preliminary data.</text>
</comment>
<dbReference type="EMBL" id="JADBGQ010000002">
    <property type="protein sequence ID" value="KAG5411058.1"/>
    <property type="molecule type" value="Genomic_DNA"/>
</dbReference>
<evidence type="ECO:0000313" key="1">
    <source>
        <dbReference type="EMBL" id="KAG5385213.1"/>
    </source>
</evidence>
<proteinExistence type="predicted"/>
<organism evidence="1 3">
    <name type="scientific">Brassica rapa subsp. trilocularis</name>
    <dbReference type="NCBI Taxonomy" id="1813537"/>
    <lineage>
        <taxon>Eukaryota</taxon>
        <taxon>Viridiplantae</taxon>
        <taxon>Streptophyta</taxon>
        <taxon>Embryophyta</taxon>
        <taxon>Tracheophyta</taxon>
        <taxon>Spermatophyta</taxon>
        <taxon>Magnoliopsida</taxon>
        <taxon>eudicotyledons</taxon>
        <taxon>Gunneridae</taxon>
        <taxon>Pentapetalae</taxon>
        <taxon>rosids</taxon>
        <taxon>malvids</taxon>
        <taxon>Brassicales</taxon>
        <taxon>Brassicaceae</taxon>
        <taxon>Brassiceae</taxon>
        <taxon>Brassica</taxon>
    </lineage>
</organism>
<dbReference type="EMBL" id="JADBGQ010000008">
    <property type="protein sequence ID" value="KAG5385213.1"/>
    <property type="molecule type" value="Genomic_DNA"/>
</dbReference>
<accession>A0ABQ7LI57</accession>
<sequence length="360" mass="40464">MVSKEHQEDAVCNGNLRELAHGSDWLMIVQDRLDVAGKKETKAGYVSGQRYGQIHKAVWSISSQAFPHPIRSIQPATNNPRPDPEHPLWANCKLSKRTQSQPVEVDSSRPHTVCALKISHGIRARFVRTWFQLPLKHKLTPMPFQAKKKLHGPAGCSTSSRRRCAHPWCPGAVLGRSTLSHVRPEERRPLEACPSLSYSLSKKNLSRRKLSTWVLWWRLKHGERRCFWHGGFKEKGQAKKEMLVLKPTAQICPFMMRVALEVQGTSTGVEDVRMWRQREGRLGIDQAVQEAVPAVPSVLSGSIHNSTKREVTRVKGLNGQRGFTLGDMTVWMDRVTAAYPDSLAQAVKAKGNLVQDAKSV</sequence>
<protein>
    <submittedName>
        <fullName evidence="1">Uncharacterized protein</fullName>
    </submittedName>
</protein>
<gene>
    <name evidence="1" type="primary">A09g514210.1_BraROA</name>
    <name evidence="2" type="synonym">A02g509030.1_BraROA</name>
    <name evidence="2" type="ORF">IGI04_007377</name>
    <name evidence="1" type="ORF">IGI04_036683</name>
</gene>
<reference evidence="1 3" key="1">
    <citation type="submission" date="2021-03" db="EMBL/GenBank/DDBJ databases">
        <authorList>
            <person name="King G.J."/>
            <person name="Bancroft I."/>
            <person name="Baten A."/>
            <person name="Bloomfield J."/>
            <person name="Borpatragohain P."/>
            <person name="He Z."/>
            <person name="Irish N."/>
            <person name="Irwin J."/>
            <person name="Liu K."/>
            <person name="Mauleon R.P."/>
            <person name="Moore J."/>
            <person name="Morris R."/>
            <person name="Ostergaard L."/>
            <person name="Wang B."/>
            <person name="Wells R."/>
        </authorList>
    </citation>
    <scope>NUCLEOTIDE SEQUENCE [LARGE SCALE GENOMIC DNA]</scope>
    <source>
        <strain evidence="1">R-o-18</strain>
        <tissue evidence="1">Leaf</tissue>
    </source>
</reference>
<evidence type="ECO:0000313" key="3">
    <source>
        <dbReference type="Proteomes" id="UP000823674"/>
    </source>
</evidence>
<name>A0ABQ7LI57_BRACM</name>
<dbReference type="Proteomes" id="UP000823674">
    <property type="component" value="Chromosome A09"/>
</dbReference>
<dbReference type="Proteomes" id="UP000823674">
    <property type="component" value="Chromosome A02"/>
</dbReference>